<name>A0ABN3BTM0_9MICC</name>
<dbReference type="CDD" id="cd05005">
    <property type="entry name" value="SIS_PHI"/>
    <property type="match status" value="1"/>
</dbReference>
<evidence type="ECO:0000256" key="1">
    <source>
        <dbReference type="ARBA" id="ARBA00009235"/>
    </source>
</evidence>
<keyword evidence="4" id="KW-1185">Reference proteome</keyword>
<reference evidence="3 4" key="1">
    <citation type="journal article" date="2019" name="Int. J. Syst. Evol. Microbiol.">
        <title>The Global Catalogue of Microorganisms (GCM) 10K type strain sequencing project: providing services to taxonomists for standard genome sequencing and annotation.</title>
        <authorList>
            <consortium name="The Broad Institute Genomics Platform"/>
            <consortium name="The Broad Institute Genome Sequencing Center for Infectious Disease"/>
            <person name="Wu L."/>
            <person name="Ma J."/>
        </authorList>
    </citation>
    <scope>NUCLEOTIDE SEQUENCE [LARGE SCALE GENOMIC DNA]</scope>
    <source>
        <strain evidence="3 4">JCM 16034</strain>
    </source>
</reference>
<dbReference type="PANTHER" id="PTHR43443">
    <property type="entry name" value="3-HEXULOSE-6-PHOSPHATE ISOMERASE"/>
    <property type="match status" value="1"/>
</dbReference>
<protein>
    <submittedName>
        <fullName evidence="3">6-phospho-3-hexuloisomerase</fullName>
    </submittedName>
</protein>
<accession>A0ABN3BTM0</accession>
<comment type="similarity">
    <text evidence="1">Belongs to the SIS family. PHI subfamily.</text>
</comment>
<evidence type="ECO:0000259" key="2">
    <source>
        <dbReference type="PROSITE" id="PS51464"/>
    </source>
</evidence>
<dbReference type="NCBIfam" id="TIGR03127">
    <property type="entry name" value="RuMP_HxlB"/>
    <property type="match status" value="1"/>
</dbReference>
<dbReference type="InterPro" id="IPR001347">
    <property type="entry name" value="SIS_dom"/>
</dbReference>
<gene>
    <name evidence="3" type="primary">hxlB</name>
    <name evidence="3" type="ORF">GCM10009849_19120</name>
</gene>
<feature type="domain" description="SIS" evidence="2">
    <location>
        <begin position="28"/>
        <end position="171"/>
    </location>
</feature>
<dbReference type="Gene3D" id="3.40.50.10490">
    <property type="entry name" value="Glucose-6-phosphate isomerase like protein, domain 1"/>
    <property type="match status" value="1"/>
</dbReference>
<dbReference type="PROSITE" id="PS51464">
    <property type="entry name" value="SIS"/>
    <property type="match status" value="1"/>
</dbReference>
<dbReference type="SUPFAM" id="SSF53697">
    <property type="entry name" value="SIS domain"/>
    <property type="match status" value="1"/>
</dbReference>
<dbReference type="Proteomes" id="UP001500432">
    <property type="component" value="Unassembled WGS sequence"/>
</dbReference>
<organism evidence="3 4">
    <name type="scientific">Sinomonas flava</name>
    <dbReference type="NCBI Taxonomy" id="496857"/>
    <lineage>
        <taxon>Bacteria</taxon>
        <taxon>Bacillati</taxon>
        <taxon>Actinomycetota</taxon>
        <taxon>Actinomycetes</taxon>
        <taxon>Micrococcales</taxon>
        <taxon>Micrococcaceae</taxon>
        <taxon>Sinomonas</taxon>
    </lineage>
</organism>
<sequence length="184" mass="19241">MADDSLTTIARELEPVLAGVDRDELEGTVRALEEAPRVFVTGEGRSGLMGRAFAMRLMHLGLTAYVVGETTTPALRDGDLLVAVSGSGTTAHTVQVAKAAVAAGARVHAVTSDAESALARLAATRLVLPAATKHRRPGEAPSRQPLSSLFDQATHLSLDAACLILAERRQVDNDAARAAHANTE</sequence>
<comment type="caution">
    <text evidence="3">The sequence shown here is derived from an EMBL/GenBank/DDBJ whole genome shotgun (WGS) entry which is preliminary data.</text>
</comment>
<evidence type="ECO:0000313" key="4">
    <source>
        <dbReference type="Proteomes" id="UP001500432"/>
    </source>
</evidence>
<dbReference type="Pfam" id="PF01380">
    <property type="entry name" value="SIS"/>
    <property type="match status" value="1"/>
</dbReference>
<dbReference type="RefSeq" id="WP_344299476.1">
    <property type="nucleotide sequence ID" value="NZ_BAAAQW010000005.1"/>
</dbReference>
<dbReference type="InterPro" id="IPR017552">
    <property type="entry name" value="PHI/rmpB"/>
</dbReference>
<evidence type="ECO:0000313" key="3">
    <source>
        <dbReference type="EMBL" id="GAA2200076.1"/>
    </source>
</evidence>
<dbReference type="PANTHER" id="PTHR43443:SF1">
    <property type="entry name" value="3-HEXULOSE-6-PHOSPHATE ISOMERASE"/>
    <property type="match status" value="1"/>
</dbReference>
<dbReference type="EMBL" id="BAAAQW010000005">
    <property type="protein sequence ID" value="GAA2200076.1"/>
    <property type="molecule type" value="Genomic_DNA"/>
</dbReference>
<proteinExistence type="inferred from homology"/>
<dbReference type="InterPro" id="IPR046348">
    <property type="entry name" value="SIS_dom_sf"/>
</dbReference>